<dbReference type="Proteomes" id="UP000179807">
    <property type="component" value="Unassembled WGS sequence"/>
</dbReference>
<sequence length="518" mass="59557">MEDRAAFVSEFKTVARRKGTSPEDLFADYDRDESGIIRFDFFRRILSSINFWVDEKRLEAITSEFIDGRNFHYADFMNTSGTQLTKRDGVTDADIAEFGRQLQARRIYLIDTLEAYDVHHFGHVSSMNFLRSFGNTPLNNKICNHFKGSTDEVDYLLLNKEIKRVLSSYGDKQTVPEPKLDSIPPYFSTIAQDIQAQGIELYPIFLGLDRFKRGTIPKLAFQKTLNGYKFHVNANQLSQVIDLFTDDQGTVPYKAFCEEIDKAIRQLPKTTKSTFAVKGDINTTLNYLRDVVKNRHCQIEDQLKACDRRNTGLIPSQRFFKALATEQYKITNQDMDVLEQEFTDGRGNIEYTRFLEAILPSTRQTTDSADKTLMRLKNFLDERKIQIRPRLQRYESDGSVSSAELLQVLRALSFDMTQRESQTLIALLAPRVNSRINLDDLCNQIDPILPVRKSAIQIEEEAAAASKTYAKPESREEPPENIEDILVGVLKFAERNGIDFQTEFRQRDSHRNGTVPRS</sequence>
<evidence type="ECO:0000259" key="1">
    <source>
        <dbReference type="PROSITE" id="PS50222"/>
    </source>
</evidence>
<dbReference type="PANTHER" id="PTHR20875">
    <property type="entry name" value="EF-HAND CALCIUM-BINDING DOMAIN-CONTAINING PROTEIN 6-RELATED"/>
    <property type="match status" value="1"/>
</dbReference>
<gene>
    <name evidence="2" type="ORF">TRFO_40384</name>
</gene>
<dbReference type="RefSeq" id="XP_068346483.1">
    <property type="nucleotide sequence ID" value="XM_068513172.1"/>
</dbReference>
<dbReference type="Gene3D" id="1.10.238.10">
    <property type="entry name" value="EF-hand"/>
    <property type="match status" value="2"/>
</dbReference>
<accession>A0A1J4J1T0</accession>
<dbReference type="GO" id="GO:0005509">
    <property type="term" value="F:calcium ion binding"/>
    <property type="evidence" value="ECO:0007669"/>
    <property type="project" value="InterPro"/>
</dbReference>
<dbReference type="SUPFAM" id="SSF47473">
    <property type="entry name" value="EF-hand"/>
    <property type="match status" value="3"/>
</dbReference>
<evidence type="ECO:0000313" key="3">
    <source>
        <dbReference type="Proteomes" id="UP000179807"/>
    </source>
</evidence>
<feature type="domain" description="EF-hand" evidence="1">
    <location>
        <begin position="23"/>
        <end position="52"/>
    </location>
</feature>
<name>A0A1J4J1T0_9EUKA</name>
<evidence type="ECO:0000313" key="2">
    <source>
        <dbReference type="EMBL" id="OHS93346.1"/>
    </source>
</evidence>
<dbReference type="VEuPathDB" id="TrichDB:TRFO_40384"/>
<reference evidence="2" key="1">
    <citation type="submission" date="2016-10" db="EMBL/GenBank/DDBJ databases">
        <authorList>
            <person name="Benchimol M."/>
            <person name="Almeida L.G."/>
            <person name="Vasconcelos A.T."/>
            <person name="Perreira-Neves A."/>
            <person name="Rosa I.A."/>
            <person name="Tasca T."/>
            <person name="Bogo M.R."/>
            <person name="de Souza W."/>
        </authorList>
    </citation>
    <scope>NUCLEOTIDE SEQUENCE [LARGE SCALE GENOMIC DNA]</scope>
    <source>
        <strain evidence="2">K</strain>
    </source>
</reference>
<dbReference type="PANTHER" id="PTHR20875:SF0">
    <property type="entry name" value="GH12158P"/>
    <property type="match status" value="1"/>
</dbReference>
<dbReference type="AlphaFoldDB" id="A0A1J4J1T0"/>
<dbReference type="InterPro" id="IPR052603">
    <property type="entry name" value="EFCB6"/>
</dbReference>
<comment type="caution">
    <text evidence="2">The sequence shown here is derived from an EMBL/GenBank/DDBJ whole genome shotgun (WGS) entry which is preliminary data.</text>
</comment>
<proteinExistence type="predicted"/>
<dbReference type="InterPro" id="IPR002048">
    <property type="entry name" value="EF_hand_dom"/>
</dbReference>
<dbReference type="PROSITE" id="PS50222">
    <property type="entry name" value="EF_HAND_2"/>
    <property type="match status" value="1"/>
</dbReference>
<dbReference type="InterPro" id="IPR011992">
    <property type="entry name" value="EF-hand-dom_pair"/>
</dbReference>
<dbReference type="GeneID" id="94847876"/>
<protein>
    <recommendedName>
        <fullName evidence="1">EF-hand domain-containing protein</fullName>
    </recommendedName>
</protein>
<dbReference type="EMBL" id="MLAK01001411">
    <property type="protein sequence ID" value="OHS93346.1"/>
    <property type="molecule type" value="Genomic_DNA"/>
</dbReference>
<organism evidence="2 3">
    <name type="scientific">Tritrichomonas foetus</name>
    <dbReference type="NCBI Taxonomy" id="1144522"/>
    <lineage>
        <taxon>Eukaryota</taxon>
        <taxon>Metamonada</taxon>
        <taxon>Parabasalia</taxon>
        <taxon>Tritrichomonadida</taxon>
        <taxon>Tritrichomonadidae</taxon>
        <taxon>Tritrichomonas</taxon>
    </lineage>
</organism>
<keyword evidence="3" id="KW-1185">Reference proteome</keyword>